<dbReference type="GO" id="GO:0019068">
    <property type="term" value="P:virion assembly"/>
    <property type="evidence" value="ECO:0007669"/>
    <property type="project" value="InterPro"/>
</dbReference>
<organism evidence="2 3">
    <name type="scientific">Tropicimonas isoalkanivorans</name>
    <dbReference type="NCBI Taxonomy" id="441112"/>
    <lineage>
        <taxon>Bacteria</taxon>
        <taxon>Pseudomonadati</taxon>
        <taxon>Pseudomonadota</taxon>
        <taxon>Alphaproteobacteria</taxon>
        <taxon>Rhodobacterales</taxon>
        <taxon>Roseobacteraceae</taxon>
        <taxon>Tropicimonas</taxon>
    </lineage>
</organism>
<dbReference type="OrthoDB" id="9770450at2"/>
<dbReference type="AlphaFoldDB" id="A0A1I1JAB2"/>
<dbReference type="STRING" id="441112.SAMN04488094_10521"/>
<sequence>MKRQTGSAPEVRWGWLDAGLASVAPRIAARRYAARVAIANLRRGYEAAARGRGTDGWRASGTAADAEIATAGPVLRDRMRELVRNNPLAAQAVQVLVNNIVGPGIEPRAMTGDEETDRRIDALWSGWAKRCDAHGHTDFQGVLGLAVREMIEGGEVFAVKRARRRRGGEVPLEIELREADHLDAARFEDRPGGGRISQGIEYDRNGRRAAFWMFPDHPGNRSPVFQRNIESVRVPASMVAHLFERQRVQSRGVPWGAPAMLSLRDLGDWQNAELVRKKTEACMVGIVFGAEDEGQQSIAPSVEDSDGNRIEQFEPGLIAYARGGKDIKFNQPASSAGIREWNMVQMHIIAAGFRVPYALMTGDLSQTNFSSSRVGINEFRRMIEQQQWHTVIPMFCERVWEWFCEAAWSAGLIASPDIPVEWAPPRFESVNPWQDAQTDLLETRAGFTSLSQQIAKRGYDPRSILQEQASVLALADELDLVLDSDPRRVTRAGLAQANAPGDEEPDPPAGGNQKD</sequence>
<reference evidence="2 3" key="1">
    <citation type="submission" date="2016-10" db="EMBL/GenBank/DDBJ databases">
        <authorList>
            <person name="de Groot N.N."/>
        </authorList>
    </citation>
    <scope>NUCLEOTIDE SEQUENCE [LARGE SCALE GENOMIC DNA]</scope>
    <source>
        <strain evidence="2 3">DSM 19548</strain>
    </source>
</reference>
<evidence type="ECO:0000313" key="2">
    <source>
        <dbReference type="EMBL" id="SFC44922.1"/>
    </source>
</evidence>
<dbReference type="EMBL" id="FOLG01000005">
    <property type="protein sequence ID" value="SFC44922.1"/>
    <property type="molecule type" value="Genomic_DNA"/>
</dbReference>
<name>A0A1I1JAB2_9RHOB</name>
<protein>
    <submittedName>
        <fullName evidence="2">Phage portal protein, lambda family</fullName>
    </submittedName>
</protein>
<feature type="region of interest" description="Disordered" evidence="1">
    <location>
        <begin position="491"/>
        <end position="515"/>
    </location>
</feature>
<evidence type="ECO:0000313" key="3">
    <source>
        <dbReference type="Proteomes" id="UP000198728"/>
    </source>
</evidence>
<dbReference type="NCBIfam" id="TIGR01539">
    <property type="entry name" value="portal_lambda"/>
    <property type="match status" value="1"/>
</dbReference>
<dbReference type="InterPro" id="IPR006429">
    <property type="entry name" value="Phage_lambda_portal"/>
</dbReference>
<proteinExistence type="predicted"/>
<dbReference type="RefSeq" id="WP_093360595.1">
    <property type="nucleotide sequence ID" value="NZ_FOLG01000005.1"/>
</dbReference>
<accession>A0A1I1JAB2</accession>
<gene>
    <name evidence="2" type="ORF">SAMN04488094_10521</name>
</gene>
<keyword evidence="3" id="KW-1185">Reference proteome</keyword>
<dbReference type="Pfam" id="PF05136">
    <property type="entry name" value="Phage_portal_2"/>
    <property type="match status" value="1"/>
</dbReference>
<dbReference type="Proteomes" id="UP000198728">
    <property type="component" value="Unassembled WGS sequence"/>
</dbReference>
<evidence type="ECO:0000256" key="1">
    <source>
        <dbReference type="SAM" id="MobiDB-lite"/>
    </source>
</evidence>
<dbReference type="GO" id="GO:0005198">
    <property type="term" value="F:structural molecule activity"/>
    <property type="evidence" value="ECO:0007669"/>
    <property type="project" value="InterPro"/>
</dbReference>